<reference evidence="1" key="1">
    <citation type="submission" date="2022-07" db="EMBL/GenBank/DDBJ databases">
        <title>Complete genome sequence of Salinispirillum sp. LH10-3-1 capable of multiple carbohydrate inversion isolated from a soda lake.</title>
        <authorList>
            <person name="Liu J."/>
            <person name="Zhai Y."/>
            <person name="Zhang H."/>
            <person name="Yang H."/>
            <person name="Qu J."/>
            <person name="Li J."/>
        </authorList>
    </citation>
    <scope>NUCLEOTIDE SEQUENCE</scope>
    <source>
        <strain evidence="1">LH 10-3-1</strain>
    </source>
</reference>
<dbReference type="InterPro" id="IPR025346">
    <property type="entry name" value="DUF4250"/>
</dbReference>
<gene>
    <name evidence="1" type="ORF">NFC81_12700</name>
</gene>
<dbReference type="EMBL" id="CP101717">
    <property type="protein sequence ID" value="WLD57563.1"/>
    <property type="molecule type" value="Genomic_DNA"/>
</dbReference>
<evidence type="ECO:0000313" key="1">
    <source>
        <dbReference type="EMBL" id="WLD57563.1"/>
    </source>
</evidence>
<dbReference type="AlphaFoldDB" id="A0AB38YE33"/>
<accession>A0AB38YE33</accession>
<dbReference type="Pfam" id="PF14056">
    <property type="entry name" value="DUF4250"/>
    <property type="match status" value="1"/>
</dbReference>
<proteinExistence type="predicted"/>
<organism evidence="1">
    <name type="scientific">Salinispirillum sp. LH 10-3-1</name>
    <dbReference type="NCBI Taxonomy" id="2952525"/>
    <lineage>
        <taxon>Bacteria</taxon>
        <taxon>Pseudomonadati</taxon>
        <taxon>Pseudomonadota</taxon>
        <taxon>Gammaproteobacteria</taxon>
        <taxon>Oceanospirillales</taxon>
        <taxon>Saccharospirillaceae</taxon>
        <taxon>Salinispirillum</taxon>
    </lineage>
</organism>
<name>A0AB38YE33_9GAMM</name>
<dbReference type="RefSeq" id="WP_304994848.1">
    <property type="nucleotide sequence ID" value="NZ_CP101717.1"/>
</dbReference>
<protein>
    <submittedName>
        <fullName evidence="1">DUF4250 domain-containing protein</fullName>
    </submittedName>
</protein>
<sequence>MNRAQLEQMDPHMLMSVLNSKLRAGFESLEALMRANDLEEVTLVYRLKQAGYLYDEEQNQFRTQEATC</sequence>